<evidence type="ECO:0000259" key="2">
    <source>
        <dbReference type="Pfam" id="PF10571"/>
    </source>
</evidence>
<feature type="transmembrane region" description="Helical" evidence="1">
    <location>
        <begin position="285"/>
        <end position="309"/>
    </location>
</feature>
<sequence>MYQFTGCPCSVCGKALTDTDDIVVCPDCGAPYHRACYEKQGGCVYADKHGTGFEWTPPASAQPERRCPNCGTSNPESAARCSHCGYIFEAGQTPPPRVDANRQAQQNPGGGFNYARLYQEAQAGGYWQSSTASADEPIDGIPTEEWATYLGPSSPSYLRDFSQMQKYGRKSSICFSALLFGPLYFFYRKAWKPAFAFLAVDLLLNLPALLELLVVSESALAPSISVSSLLFLAQLASIASFAVMVLSGMFAKYLYRRSAAERIRRIEAEFPDKAKREAVLRAQGGVSWAAVVGVCTLMMVAGAVFSLLLGPNVDAILNLLM</sequence>
<comment type="caution">
    <text evidence="3">The sequence shown here is derived from an EMBL/GenBank/DDBJ whole genome shotgun (WGS) entry which is preliminary data.</text>
</comment>
<accession>A0A9D2T5U4</accession>
<evidence type="ECO:0000256" key="1">
    <source>
        <dbReference type="SAM" id="Phobius"/>
    </source>
</evidence>
<protein>
    <submittedName>
        <fullName evidence="3">Zinc-ribbon domain-containing protein</fullName>
    </submittedName>
</protein>
<organism evidence="3 4">
    <name type="scientific">Candidatus Faecalibacterium faecigallinarum</name>
    <dbReference type="NCBI Taxonomy" id="2838577"/>
    <lineage>
        <taxon>Bacteria</taxon>
        <taxon>Bacillati</taxon>
        <taxon>Bacillota</taxon>
        <taxon>Clostridia</taxon>
        <taxon>Eubacteriales</taxon>
        <taxon>Oscillospiraceae</taxon>
        <taxon>Faecalibacterium</taxon>
    </lineage>
</organism>
<keyword evidence="1" id="KW-0812">Transmembrane</keyword>
<keyword evidence="1" id="KW-1133">Transmembrane helix</keyword>
<feature type="domain" description="UPF0547" evidence="2">
    <location>
        <begin position="65"/>
        <end position="90"/>
    </location>
</feature>
<gene>
    <name evidence="3" type="ORF">H9703_08425</name>
</gene>
<evidence type="ECO:0000313" key="3">
    <source>
        <dbReference type="EMBL" id="HJC46140.1"/>
    </source>
</evidence>
<dbReference type="InterPro" id="IPR024399">
    <property type="entry name" value="DUF2628"/>
</dbReference>
<feature type="transmembrane region" description="Helical" evidence="1">
    <location>
        <begin position="235"/>
        <end position="255"/>
    </location>
</feature>
<keyword evidence="1" id="KW-0472">Membrane</keyword>
<evidence type="ECO:0000313" key="4">
    <source>
        <dbReference type="Proteomes" id="UP000823906"/>
    </source>
</evidence>
<proteinExistence type="predicted"/>
<reference evidence="3" key="2">
    <citation type="submission" date="2021-04" db="EMBL/GenBank/DDBJ databases">
        <authorList>
            <person name="Gilroy R."/>
        </authorList>
    </citation>
    <scope>NUCLEOTIDE SEQUENCE</scope>
    <source>
        <strain evidence="3">ChiSjej5B23-2810</strain>
    </source>
</reference>
<dbReference type="Proteomes" id="UP000823906">
    <property type="component" value="Unassembled WGS sequence"/>
</dbReference>
<feature type="transmembrane region" description="Helical" evidence="1">
    <location>
        <begin position="194"/>
        <end position="215"/>
    </location>
</feature>
<dbReference type="Pfam" id="PF10947">
    <property type="entry name" value="DUF2628"/>
    <property type="match status" value="1"/>
</dbReference>
<dbReference type="Pfam" id="PF14446">
    <property type="entry name" value="Prok-RING_1"/>
    <property type="match status" value="1"/>
</dbReference>
<dbReference type="InterPro" id="IPR039522">
    <property type="entry name" value="RING_finger_1_prok"/>
</dbReference>
<reference evidence="3" key="1">
    <citation type="journal article" date="2021" name="PeerJ">
        <title>Extensive microbial diversity within the chicken gut microbiome revealed by metagenomics and culture.</title>
        <authorList>
            <person name="Gilroy R."/>
            <person name="Ravi A."/>
            <person name="Getino M."/>
            <person name="Pursley I."/>
            <person name="Horton D.L."/>
            <person name="Alikhan N.F."/>
            <person name="Baker D."/>
            <person name="Gharbi K."/>
            <person name="Hall N."/>
            <person name="Watson M."/>
            <person name="Adriaenssens E.M."/>
            <person name="Foster-Nyarko E."/>
            <person name="Jarju S."/>
            <person name="Secka A."/>
            <person name="Antonio M."/>
            <person name="Oren A."/>
            <person name="Chaudhuri R.R."/>
            <person name="La Ragione R."/>
            <person name="Hildebrand F."/>
            <person name="Pallen M.J."/>
        </authorList>
    </citation>
    <scope>NUCLEOTIDE SEQUENCE</scope>
    <source>
        <strain evidence="3">ChiSjej5B23-2810</strain>
    </source>
</reference>
<dbReference type="InterPro" id="IPR018886">
    <property type="entry name" value="UPF0547"/>
</dbReference>
<dbReference type="Pfam" id="PF10571">
    <property type="entry name" value="UPF0547"/>
    <property type="match status" value="1"/>
</dbReference>
<dbReference type="AlphaFoldDB" id="A0A9D2T5U4"/>
<name>A0A9D2T5U4_9FIRM</name>
<dbReference type="EMBL" id="DWWN01000053">
    <property type="protein sequence ID" value="HJC46140.1"/>
    <property type="molecule type" value="Genomic_DNA"/>
</dbReference>